<dbReference type="SUPFAM" id="SSF56801">
    <property type="entry name" value="Acetyl-CoA synthetase-like"/>
    <property type="match status" value="1"/>
</dbReference>
<feature type="domain" description="AMP-binding enzyme C-terminal" evidence="11">
    <location>
        <begin position="569"/>
        <end position="647"/>
    </location>
</feature>
<dbReference type="PANTHER" id="PTHR43347">
    <property type="entry name" value="ACYL-COA SYNTHETASE"/>
    <property type="match status" value="1"/>
</dbReference>
<evidence type="ECO:0000259" key="11">
    <source>
        <dbReference type="Pfam" id="PF13193"/>
    </source>
</evidence>
<evidence type="ECO:0000256" key="7">
    <source>
        <dbReference type="ARBA" id="ARBA00042755"/>
    </source>
</evidence>
<dbReference type="GO" id="GO:0005759">
    <property type="term" value="C:mitochondrial matrix"/>
    <property type="evidence" value="ECO:0007669"/>
    <property type="project" value="TreeGrafter"/>
</dbReference>
<dbReference type="Pfam" id="PF13193">
    <property type="entry name" value="AMP-binding_C"/>
    <property type="match status" value="1"/>
</dbReference>
<reference evidence="13" key="1">
    <citation type="submission" date="2019-08" db="EMBL/GenBank/DDBJ databases">
        <title>The genome of the North American firefly Photinus pyralis.</title>
        <authorList>
            <consortium name="Photinus pyralis genome working group"/>
            <person name="Fallon T.R."/>
            <person name="Sander Lower S.E."/>
            <person name="Weng J.-K."/>
        </authorList>
    </citation>
    <scope>NUCLEOTIDE SEQUENCE</scope>
    <source>
        <strain evidence="13">TRF0915ILg1</strain>
        <tissue evidence="13">Whole body</tissue>
    </source>
</reference>
<comment type="catalytic activity">
    <reaction evidence="9">
        <text>propanoate + ATP + CoA = propanoyl-CoA + AMP + diphosphate</text>
        <dbReference type="Rhea" id="RHEA:20373"/>
        <dbReference type="ChEBI" id="CHEBI:17272"/>
        <dbReference type="ChEBI" id="CHEBI:30616"/>
        <dbReference type="ChEBI" id="CHEBI:33019"/>
        <dbReference type="ChEBI" id="CHEBI:57287"/>
        <dbReference type="ChEBI" id="CHEBI:57392"/>
        <dbReference type="ChEBI" id="CHEBI:456215"/>
        <dbReference type="EC" id="6.2.1.17"/>
    </reaction>
    <physiologicalReaction direction="left-to-right" evidence="9">
        <dbReference type="Rhea" id="RHEA:20374"/>
    </physiologicalReaction>
</comment>
<evidence type="ECO:0000313" key="14">
    <source>
        <dbReference type="Proteomes" id="UP000801492"/>
    </source>
</evidence>
<evidence type="ECO:0000256" key="8">
    <source>
        <dbReference type="ARBA" id="ARBA00047935"/>
    </source>
</evidence>
<dbReference type="InterPro" id="IPR000873">
    <property type="entry name" value="AMP-dep_synth/lig_dom"/>
</dbReference>
<dbReference type="EMBL" id="VTPC01089756">
    <property type="protein sequence ID" value="KAF2885682.1"/>
    <property type="molecule type" value="Genomic_DNA"/>
</dbReference>
<dbReference type="PANTHER" id="PTHR43347:SF3">
    <property type="entry name" value="ACYL-COA SYNTHETASE SHORT-CHAIN FAMILY MEMBER 3, MITOCHONDRIAL"/>
    <property type="match status" value="1"/>
</dbReference>
<evidence type="ECO:0000259" key="10">
    <source>
        <dbReference type="Pfam" id="PF00501"/>
    </source>
</evidence>
<dbReference type="GO" id="GO:0050218">
    <property type="term" value="F:propionate-CoA ligase activity"/>
    <property type="evidence" value="ECO:0007669"/>
    <property type="project" value="UniProtKB-EC"/>
</dbReference>
<dbReference type="Gene3D" id="3.30.300.30">
    <property type="match status" value="1"/>
</dbReference>
<name>A0A8K0CKK5_IGNLU</name>
<dbReference type="EC" id="6.2.1.17" evidence="3"/>
<organism evidence="13 14">
    <name type="scientific">Ignelater luminosus</name>
    <name type="common">Cucubano</name>
    <name type="synonym">Pyrophorus luminosus</name>
    <dbReference type="NCBI Taxonomy" id="2038154"/>
    <lineage>
        <taxon>Eukaryota</taxon>
        <taxon>Metazoa</taxon>
        <taxon>Ecdysozoa</taxon>
        <taxon>Arthropoda</taxon>
        <taxon>Hexapoda</taxon>
        <taxon>Insecta</taxon>
        <taxon>Pterygota</taxon>
        <taxon>Neoptera</taxon>
        <taxon>Endopterygota</taxon>
        <taxon>Coleoptera</taxon>
        <taxon>Polyphaga</taxon>
        <taxon>Elateriformia</taxon>
        <taxon>Elateroidea</taxon>
        <taxon>Elateridae</taxon>
        <taxon>Agrypninae</taxon>
        <taxon>Pyrophorini</taxon>
        <taxon>Ignelater</taxon>
    </lineage>
</organism>
<dbReference type="AlphaFoldDB" id="A0A8K0CKK5"/>
<dbReference type="Gene3D" id="3.40.50.12780">
    <property type="entry name" value="N-terminal domain of ligase-like"/>
    <property type="match status" value="1"/>
</dbReference>
<comment type="catalytic activity">
    <reaction evidence="1">
        <text>acetate + ATP + CoA = acetyl-CoA + AMP + diphosphate</text>
        <dbReference type="Rhea" id="RHEA:23176"/>
        <dbReference type="ChEBI" id="CHEBI:30089"/>
        <dbReference type="ChEBI" id="CHEBI:30616"/>
        <dbReference type="ChEBI" id="CHEBI:33019"/>
        <dbReference type="ChEBI" id="CHEBI:57287"/>
        <dbReference type="ChEBI" id="CHEBI:57288"/>
        <dbReference type="ChEBI" id="CHEBI:456215"/>
        <dbReference type="EC" id="6.2.1.1"/>
    </reaction>
    <physiologicalReaction direction="left-to-right" evidence="1">
        <dbReference type="Rhea" id="RHEA:23177"/>
    </physiologicalReaction>
</comment>
<dbReference type="FunFam" id="3.40.50.12780:FF:000011">
    <property type="entry name" value="Acetyl-coenzyme A synthetase 2-like, mitochondrial"/>
    <property type="match status" value="1"/>
</dbReference>
<dbReference type="InterPro" id="IPR032387">
    <property type="entry name" value="ACAS_N"/>
</dbReference>
<dbReference type="OrthoDB" id="1706066at2759"/>
<comment type="caution">
    <text evidence="13">The sequence shown here is derived from an EMBL/GenBank/DDBJ whole genome shotgun (WGS) entry which is preliminary data.</text>
</comment>
<evidence type="ECO:0000256" key="6">
    <source>
        <dbReference type="ARBA" id="ARBA00040004"/>
    </source>
</evidence>
<accession>A0A8K0CKK5</accession>
<dbReference type="GO" id="GO:0003987">
    <property type="term" value="F:acetate-CoA ligase activity"/>
    <property type="evidence" value="ECO:0007669"/>
    <property type="project" value="UniProtKB-EC"/>
</dbReference>
<feature type="domain" description="Acetyl-coenzyme A synthetase N-terminal" evidence="12">
    <location>
        <begin position="60"/>
        <end position="114"/>
    </location>
</feature>
<evidence type="ECO:0000256" key="3">
    <source>
        <dbReference type="ARBA" id="ARBA00012985"/>
    </source>
</evidence>
<evidence type="ECO:0000313" key="13">
    <source>
        <dbReference type="EMBL" id="KAF2885682.1"/>
    </source>
</evidence>
<comment type="similarity">
    <text evidence="2">Belongs to the ATP-dependent AMP-binding enzyme family.</text>
</comment>
<proteinExistence type="inferred from homology"/>
<dbReference type="EC" id="6.2.1.1" evidence="4"/>
<evidence type="ECO:0000256" key="4">
    <source>
        <dbReference type="ARBA" id="ARBA00013275"/>
    </source>
</evidence>
<dbReference type="InterPro" id="IPR045851">
    <property type="entry name" value="AMP-bd_C_sf"/>
</dbReference>
<protein>
    <recommendedName>
        <fullName evidence="6">Acyl-CoA synthetase short-chain family member 3, mitochondrial</fullName>
        <ecNumber evidence="4">6.2.1.1</ecNumber>
        <ecNumber evidence="3">6.2.1.17</ecNumber>
    </recommendedName>
    <alternativeName>
        <fullName evidence="7">Acetate--CoA ligase 3</fullName>
    </alternativeName>
    <alternativeName>
        <fullName evidence="5">Propionate--CoA ligase</fullName>
    </alternativeName>
</protein>
<feature type="domain" description="AMP-dependent synthetase/ligase" evidence="10">
    <location>
        <begin position="123"/>
        <end position="505"/>
    </location>
</feature>
<evidence type="ECO:0000259" key="12">
    <source>
        <dbReference type="Pfam" id="PF16177"/>
    </source>
</evidence>
<dbReference type="InterPro" id="IPR025110">
    <property type="entry name" value="AMP-bd_C"/>
</dbReference>
<dbReference type="Pfam" id="PF16177">
    <property type="entry name" value="ACAS_N"/>
    <property type="match status" value="1"/>
</dbReference>
<keyword evidence="14" id="KW-1185">Reference proteome</keyword>
<comment type="catalytic activity">
    <reaction evidence="8">
        <text>butanoate + ATP + CoA = butanoyl-CoA + AMP + diphosphate</text>
        <dbReference type="Rhea" id="RHEA:46172"/>
        <dbReference type="ChEBI" id="CHEBI:17968"/>
        <dbReference type="ChEBI" id="CHEBI:30616"/>
        <dbReference type="ChEBI" id="CHEBI:33019"/>
        <dbReference type="ChEBI" id="CHEBI:57287"/>
        <dbReference type="ChEBI" id="CHEBI:57371"/>
        <dbReference type="ChEBI" id="CHEBI:456215"/>
    </reaction>
    <physiologicalReaction direction="left-to-right" evidence="8">
        <dbReference type="Rhea" id="RHEA:46173"/>
    </physiologicalReaction>
</comment>
<evidence type="ECO:0000256" key="1">
    <source>
        <dbReference type="ARBA" id="ARBA00001884"/>
    </source>
</evidence>
<dbReference type="Pfam" id="PF00501">
    <property type="entry name" value="AMP-binding"/>
    <property type="match status" value="1"/>
</dbReference>
<dbReference type="InterPro" id="IPR042099">
    <property type="entry name" value="ANL_N_sf"/>
</dbReference>
<evidence type="ECO:0000256" key="5">
    <source>
        <dbReference type="ARBA" id="ARBA00029726"/>
    </source>
</evidence>
<evidence type="ECO:0000256" key="9">
    <source>
        <dbReference type="ARBA" id="ARBA00049004"/>
    </source>
</evidence>
<evidence type="ECO:0000256" key="2">
    <source>
        <dbReference type="ARBA" id="ARBA00006432"/>
    </source>
</evidence>
<gene>
    <name evidence="13" type="ORF">ILUMI_20455</name>
</gene>
<sequence length="696" mass="77914">MLTSVNDSDALDSETREIIDKRKEGITAAGIRNTRYDPRNGYAELDDTFIKENPYYSQTYEEAYKRSLNKPEEFWAEIGKHVTWTKPWKKVLDNTQQPFTKWFVGGELNACYNAIDRHVESGKGTKVALIHDSPLTKTVRKVTYAELLNTVSHLAGALAKLGVGKGDRVLIYMPLIPETIMAMLATVRLGAVHSVVFGGFAARELCTRIEHAEPKVIIAASCGVEPNKIIRYKDILNEAIEWSSFKPEKCIIFQRRNVEIATLDVEMDILWEDALKMAGPHPCVSVEANEPLYILYTSGTTAQPKGIQRPVGGHIATLAWSMWNTYGMGTEDVWWTASDLGWVVGHSYMCYGPLLYGITSVMYEGKPDRTPDPGQYFRIINDHKVNAIFTVPTSFRVIKREDPDIVYGRKYSTKSLKRIFVAGEHCDYETKAWVEKTFNVPVLNHWWQTETGHAITASCVGLGHSLSPPKYTTGMAFPGYDVRILKEDGSEAAPHELGRIAVKLPLPPGTMTTLYQAPERFCQVYFSKYPGYYDTMDAGYIDEFGYIYVMARDDDVINVAGHRISTAALEDVILSHPDVADAAVVGVPESTKGEIPACLFVMKKNARKSEAVINRELVCMVRELIGPIASFRLSVAVRGLPRTRSGKTCRKSISDLARNKFVKISGTVEDPTVYRDIKSALQRIGYARTAPDPQLY</sequence>
<dbReference type="Proteomes" id="UP000801492">
    <property type="component" value="Unassembled WGS sequence"/>
</dbReference>